<dbReference type="Gene3D" id="3.30.365.10">
    <property type="entry name" value="Aldehyde oxidase/xanthine dehydrogenase, molybdopterin binding domain"/>
    <property type="match status" value="4"/>
</dbReference>
<evidence type="ECO:0000259" key="3">
    <source>
        <dbReference type="SMART" id="SM01008"/>
    </source>
</evidence>
<dbReference type="Gene3D" id="3.90.1170.50">
    <property type="entry name" value="Aldehyde oxidase/xanthine dehydrogenase, a/b hammerhead"/>
    <property type="match status" value="1"/>
</dbReference>
<keyword evidence="1" id="KW-0500">Molybdenum</keyword>
<dbReference type="InterPro" id="IPR046867">
    <property type="entry name" value="AldOxase/xan_DH_MoCoBD2"/>
</dbReference>
<name>A0A5N6MSA8_9MICC</name>
<dbReference type="SMART" id="SM01008">
    <property type="entry name" value="Ald_Xan_dh_C"/>
    <property type="match status" value="1"/>
</dbReference>
<feature type="domain" description="Aldehyde oxidase/xanthine dehydrogenase a/b hammerhead" evidence="3">
    <location>
        <begin position="24"/>
        <end position="128"/>
    </location>
</feature>
<sequence>MTNLIPASAIGTAYERLDGELKVTGTAPYAYEQPVERPLHLYPVLSTIARGTVERVDTAEAEAVPGVLTVLTPETAPRLADTSDRELAVLQDSTVGYRGQIVAAVLAETPETARQAADLVRVRYAAEPFSAHLRADDPALYAPEELNAGTPTDSSQGDVEAAFETAALTIEQTYSTPAEHNNPLEPHATVAQWDGTLLTLWDSTQGVHAVKGTLAQVLGLEEEQVRVIAPHVGGGFGSKGMPHVHVVMAALAAQCTEGRPVKFPVSRQHMYSLTSHRTPTIQRIRLGAADDGRLTAMSLDIVEHTSRIKEFAEQTPAPFRMMYASPNRRTTTRLAPLDIPVPSWMRAPGECPGMFGPEVAMDELAAAAGLDPIELRRRNEPETDPETGKPWSSRHLMECFDLGAERFGWDRRVTRPRSVQEDGWLVGMGTASAVYPFMRQPSNTARISYEQDGIYSVQIGAADIGTGAWTALTQIAADALRVPIDRVRLGIGDTRFPAASVAGGSSGTASWGGTIIAAAHAFRADHGEHPSPGAATEADAPEDPEAQDFALYSFGAHFAEVRISADTGEIRVPRMLGVFSPGRIINPRTARSQFLGGMTMGLGMALHEQSILDPRFGIFVNHDLAEYHIPTSADVLDMDAVWIEDVDEHAGPLGARGIGEIGIVGSAAAIANAAYNASGIRVRDLPLTPDKFLA</sequence>
<gene>
    <name evidence="4" type="ORF">GD627_01550</name>
</gene>
<dbReference type="PANTHER" id="PTHR11908">
    <property type="entry name" value="XANTHINE DEHYDROGENASE"/>
    <property type="match status" value="1"/>
</dbReference>
<reference evidence="4 5" key="1">
    <citation type="submission" date="2019-08" db="EMBL/GenBank/DDBJ databases">
        <title>Arthrobacter sp. nov., isolated from plateau pika and Tibetan wild ass.</title>
        <authorList>
            <person name="Ge Y."/>
        </authorList>
    </citation>
    <scope>NUCLEOTIDE SEQUENCE [LARGE SCALE GENOMIC DNA]</scope>
    <source>
        <strain evidence="4 5">785</strain>
    </source>
</reference>
<dbReference type="GO" id="GO:0016491">
    <property type="term" value="F:oxidoreductase activity"/>
    <property type="evidence" value="ECO:0007669"/>
    <property type="project" value="UniProtKB-KW"/>
</dbReference>
<dbReference type="SUPFAM" id="SSF56003">
    <property type="entry name" value="Molybdenum cofactor-binding domain"/>
    <property type="match status" value="1"/>
</dbReference>
<evidence type="ECO:0000256" key="2">
    <source>
        <dbReference type="ARBA" id="ARBA00023002"/>
    </source>
</evidence>
<evidence type="ECO:0000313" key="5">
    <source>
        <dbReference type="Proteomes" id="UP000326852"/>
    </source>
</evidence>
<keyword evidence="5" id="KW-1185">Reference proteome</keyword>
<dbReference type="EMBL" id="VTFX01000001">
    <property type="protein sequence ID" value="KAD4059802.1"/>
    <property type="molecule type" value="Genomic_DNA"/>
</dbReference>
<dbReference type="InterPro" id="IPR008274">
    <property type="entry name" value="AldOxase/xan_DH_MoCoBD1"/>
</dbReference>
<accession>A0A5N6MSA8</accession>
<evidence type="ECO:0000256" key="1">
    <source>
        <dbReference type="ARBA" id="ARBA00022505"/>
    </source>
</evidence>
<dbReference type="PANTHER" id="PTHR11908:SF132">
    <property type="entry name" value="ALDEHYDE OXIDASE 1-RELATED"/>
    <property type="match status" value="1"/>
</dbReference>
<dbReference type="Pfam" id="PF02738">
    <property type="entry name" value="MoCoBD_1"/>
    <property type="match status" value="1"/>
</dbReference>
<dbReference type="InterPro" id="IPR037165">
    <property type="entry name" value="AldOxase/xan_DH_Mopterin-bd_sf"/>
</dbReference>
<comment type="caution">
    <text evidence="4">The sequence shown here is derived from an EMBL/GenBank/DDBJ whole genome shotgun (WGS) entry which is preliminary data.</text>
</comment>
<dbReference type="InterPro" id="IPR000674">
    <property type="entry name" value="Ald_Oxase/Xan_DH_a/b"/>
</dbReference>
<evidence type="ECO:0000313" key="4">
    <source>
        <dbReference type="EMBL" id="KAD4059802.1"/>
    </source>
</evidence>
<dbReference type="AlphaFoldDB" id="A0A5N6MSA8"/>
<keyword evidence="2" id="KW-0560">Oxidoreductase</keyword>
<organism evidence="4 5">
    <name type="scientific">Arthrobacter yangruifuii</name>
    <dbReference type="NCBI Taxonomy" id="2606616"/>
    <lineage>
        <taxon>Bacteria</taxon>
        <taxon>Bacillati</taxon>
        <taxon>Actinomycetota</taxon>
        <taxon>Actinomycetes</taxon>
        <taxon>Micrococcales</taxon>
        <taxon>Micrococcaceae</taxon>
        <taxon>Arthrobacter</taxon>
    </lineage>
</organism>
<dbReference type="InterPro" id="IPR036856">
    <property type="entry name" value="Ald_Oxase/Xan_DH_a/b_sf"/>
</dbReference>
<dbReference type="Pfam" id="PF20256">
    <property type="entry name" value="MoCoBD_2"/>
    <property type="match status" value="2"/>
</dbReference>
<dbReference type="Proteomes" id="UP000326852">
    <property type="component" value="Unassembled WGS sequence"/>
</dbReference>
<dbReference type="SUPFAM" id="SSF54665">
    <property type="entry name" value="CO dehydrogenase molybdoprotein N-domain-like"/>
    <property type="match status" value="1"/>
</dbReference>
<dbReference type="RefSeq" id="WP_152271067.1">
    <property type="nucleotide sequence ID" value="NZ_VTFX01000001.1"/>
</dbReference>
<dbReference type="GO" id="GO:0005506">
    <property type="term" value="F:iron ion binding"/>
    <property type="evidence" value="ECO:0007669"/>
    <property type="project" value="InterPro"/>
</dbReference>
<protein>
    <submittedName>
        <fullName evidence="4">Molybdopterin-dependent oxidoreductase</fullName>
    </submittedName>
</protein>
<dbReference type="Pfam" id="PF01315">
    <property type="entry name" value="Ald_Xan_dh_C"/>
    <property type="match status" value="1"/>
</dbReference>
<dbReference type="InterPro" id="IPR016208">
    <property type="entry name" value="Ald_Oxase/xanthine_DH-like"/>
</dbReference>
<proteinExistence type="predicted"/>